<dbReference type="InterPro" id="IPR017896">
    <property type="entry name" value="4Fe4S_Fe-S-bd"/>
</dbReference>
<proteinExistence type="predicted"/>
<name>A0A3A4N5T7_ABYX5</name>
<accession>A0A3A4N5T7</accession>
<dbReference type="PANTHER" id="PTHR42827:SF1">
    <property type="entry name" value="IRON-SULFUR CLUSTER-BINDING PROTEIN"/>
    <property type="match status" value="1"/>
</dbReference>
<gene>
    <name evidence="2" type="ORF">C4520_17140</name>
</gene>
<evidence type="ECO:0000313" key="3">
    <source>
        <dbReference type="Proteomes" id="UP000265882"/>
    </source>
</evidence>
<reference evidence="2 3" key="1">
    <citation type="journal article" date="2017" name="ISME J.">
        <title>Energy and carbon metabolisms in a deep terrestrial subsurface fluid microbial community.</title>
        <authorList>
            <person name="Momper L."/>
            <person name="Jungbluth S.P."/>
            <person name="Lee M.D."/>
            <person name="Amend J.P."/>
        </authorList>
    </citation>
    <scope>NUCLEOTIDE SEQUENCE [LARGE SCALE GENOMIC DNA]</scope>
    <source>
        <strain evidence="2">SURF_5</strain>
    </source>
</reference>
<evidence type="ECO:0000313" key="2">
    <source>
        <dbReference type="EMBL" id="RJP17227.1"/>
    </source>
</evidence>
<comment type="caution">
    <text evidence="2">The sequence shown here is derived from an EMBL/GenBank/DDBJ whole genome shotgun (WGS) entry which is preliminary data.</text>
</comment>
<organism evidence="2 3">
    <name type="scientific">Abyssobacteria bacterium (strain SURF_5)</name>
    <dbReference type="NCBI Taxonomy" id="2093360"/>
    <lineage>
        <taxon>Bacteria</taxon>
        <taxon>Pseudomonadati</taxon>
        <taxon>Candidatus Hydrogenedentota</taxon>
        <taxon>Candidatus Abyssobacteria</taxon>
    </lineage>
</organism>
<dbReference type="AlphaFoldDB" id="A0A3A4N5T7"/>
<feature type="domain" description="4Fe-4S ferredoxin-type" evidence="1">
    <location>
        <begin position="160"/>
        <end position="190"/>
    </location>
</feature>
<dbReference type="EMBL" id="QZKU01000117">
    <property type="protein sequence ID" value="RJP17227.1"/>
    <property type="molecule type" value="Genomic_DNA"/>
</dbReference>
<sequence>MISSNLIKETVISLGADLCAIAPVDRFADAPTGFHPQDICSDCRSVLVFAKRLPLATISAKSCIPYTFANSAVTQEVDLLTLEISRSLELSGIGAVPIPSDDPYEHWEPNRSYGRAILSLRHAGYLAGLGILGKNTLLINDRYGNMIQLGAVLLDVDLAGDPLAIYEACPQSCRLCIDSCPAGALDGETVNQHLCRPLSIFRNEKGYLLKKCYECRAVCPHFAGLENGGER</sequence>
<dbReference type="PANTHER" id="PTHR42827">
    <property type="entry name" value="IRON-SULFUR CLUSTER-BINDING PROTEIN-RELATED"/>
    <property type="match status" value="1"/>
</dbReference>
<dbReference type="Proteomes" id="UP000265882">
    <property type="component" value="Unassembled WGS sequence"/>
</dbReference>
<evidence type="ECO:0000259" key="1">
    <source>
        <dbReference type="PROSITE" id="PS51379"/>
    </source>
</evidence>
<dbReference type="PROSITE" id="PS51379">
    <property type="entry name" value="4FE4S_FER_2"/>
    <property type="match status" value="1"/>
</dbReference>
<protein>
    <submittedName>
        <fullName evidence="2">Epoxyqueuosine reductase</fullName>
    </submittedName>
</protein>